<accession>A0ABP6SM87</accession>
<feature type="compositionally biased region" description="Basic and acidic residues" evidence="1">
    <location>
        <begin position="1"/>
        <end position="12"/>
    </location>
</feature>
<dbReference type="Proteomes" id="UP001499990">
    <property type="component" value="Unassembled WGS sequence"/>
</dbReference>
<feature type="compositionally biased region" description="Polar residues" evidence="1">
    <location>
        <begin position="91"/>
        <end position="102"/>
    </location>
</feature>
<feature type="region of interest" description="Disordered" evidence="1">
    <location>
        <begin position="1"/>
        <end position="140"/>
    </location>
</feature>
<gene>
    <name evidence="2" type="ORF">GCM10020367_01590</name>
    <name evidence="3" type="ORF">GCM10020367_67250</name>
</gene>
<evidence type="ECO:0000313" key="2">
    <source>
        <dbReference type="EMBL" id="GAA3367416.1"/>
    </source>
</evidence>
<feature type="compositionally biased region" description="Basic and acidic residues" evidence="1">
    <location>
        <begin position="41"/>
        <end position="58"/>
    </location>
</feature>
<feature type="compositionally biased region" description="Basic and acidic residues" evidence="1">
    <location>
        <begin position="107"/>
        <end position="116"/>
    </location>
</feature>
<sequence length="140" mass="15620">MRPELTVKDRSWKTGVSSGQVKDRFEQTTETPDMEVTSWRGGRDDTSAPAADRWEEGTTARPRRRRFRAPAGGLSGPGITRRCRRPPPCLGSSTNDQTSLPIQPQDAFERENDRLPDALNLQDEPLTREHGGPVRLAAEP</sequence>
<dbReference type="EMBL" id="BAAAYL010000001">
    <property type="protein sequence ID" value="GAA3367416.1"/>
    <property type="molecule type" value="Genomic_DNA"/>
</dbReference>
<proteinExistence type="predicted"/>
<reference evidence="4" key="2">
    <citation type="journal article" date="2019" name="Int. J. Syst. Evol. Microbiol.">
        <title>The Global Catalogue of Microorganisms (GCM) 10K type strain sequencing project: providing services to taxonomists for standard genome sequencing and annotation.</title>
        <authorList>
            <consortium name="The Broad Institute Genomics Platform"/>
            <consortium name="The Broad Institute Genome Sequencing Center for Infectious Disease"/>
            <person name="Wu L."/>
            <person name="Ma J."/>
        </authorList>
    </citation>
    <scope>NUCLEOTIDE SEQUENCE [LARGE SCALE GENOMIC DNA]</scope>
    <source>
        <strain evidence="4">JCM 9651</strain>
    </source>
</reference>
<evidence type="ECO:0000256" key="1">
    <source>
        <dbReference type="SAM" id="MobiDB-lite"/>
    </source>
</evidence>
<protein>
    <submittedName>
        <fullName evidence="3">Uncharacterized protein</fullName>
    </submittedName>
</protein>
<reference evidence="3" key="1">
    <citation type="journal article" date="2014" name="Int. J. Syst. Evol. Microbiol.">
        <title>Complete genome of a new Firmicutes species belonging to the dominant human colonic microbiota ('Ruminococcus bicirculans') reveals two chromosomes and a selective capacity to utilize plant glucans.</title>
        <authorList>
            <consortium name="NISC Comparative Sequencing Program"/>
            <person name="Wegmann U."/>
            <person name="Louis P."/>
            <person name="Goesmann A."/>
            <person name="Henrissat B."/>
            <person name="Duncan S.H."/>
            <person name="Flint H.J."/>
        </authorList>
    </citation>
    <scope>NUCLEOTIDE SEQUENCE</scope>
    <source>
        <strain evidence="3">JCM 9651</strain>
    </source>
</reference>
<comment type="caution">
    <text evidence="3">The sequence shown here is derived from an EMBL/GenBank/DDBJ whole genome shotgun (WGS) entry which is preliminary data.</text>
</comment>
<reference evidence="3" key="3">
    <citation type="submission" date="2023-12" db="EMBL/GenBank/DDBJ databases">
        <authorList>
            <person name="Sun Q."/>
            <person name="Inoue M."/>
        </authorList>
    </citation>
    <scope>NUCLEOTIDE SEQUENCE</scope>
    <source>
        <strain evidence="3">JCM 9651</strain>
    </source>
</reference>
<keyword evidence="4" id="KW-1185">Reference proteome</keyword>
<evidence type="ECO:0000313" key="3">
    <source>
        <dbReference type="EMBL" id="GAA3380278.1"/>
    </source>
</evidence>
<dbReference type="EMBL" id="BAAAYL010000001">
    <property type="protein sequence ID" value="GAA3380278.1"/>
    <property type="molecule type" value="Genomic_DNA"/>
</dbReference>
<organism evidence="3 4">
    <name type="scientific">Streptomyces sannanensis</name>
    <dbReference type="NCBI Taxonomy" id="285536"/>
    <lineage>
        <taxon>Bacteria</taxon>
        <taxon>Bacillati</taxon>
        <taxon>Actinomycetota</taxon>
        <taxon>Actinomycetes</taxon>
        <taxon>Kitasatosporales</taxon>
        <taxon>Streptomycetaceae</taxon>
        <taxon>Streptomyces</taxon>
    </lineage>
</organism>
<evidence type="ECO:0000313" key="4">
    <source>
        <dbReference type="Proteomes" id="UP001499990"/>
    </source>
</evidence>
<name>A0ABP6SM87_9ACTN</name>